<dbReference type="AlphaFoldDB" id="A0AAE1HZ83"/>
<keyword evidence="3" id="KW-0436">Ligase</keyword>
<evidence type="ECO:0000259" key="2">
    <source>
        <dbReference type="PROSITE" id="PS50966"/>
    </source>
</evidence>
<keyword evidence="1" id="KW-0862">Zinc</keyword>
<evidence type="ECO:0000313" key="4">
    <source>
        <dbReference type="Proteomes" id="UP001219518"/>
    </source>
</evidence>
<dbReference type="EMBL" id="JAHWGI010001400">
    <property type="protein sequence ID" value="KAK3929385.1"/>
    <property type="molecule type" value="Genomic_DNA"/>
</dbReference>
<dbReference type="PROSITE" id="PS50966">
    <property type="entry name" value="ZF_SWIM"/>
    <property type="match status" value="1"/>
</dbReference>
<feature type="domain" description="SWIM-type" evidence="2">
    <location>
        <begin position="283"/>
        <end position="320"/>
    </location>
</feature>
<dbReference type="GO" id="GO:0008270">
    <property type="term" value="F:zinc ion binding"/>
    <property type="evidence" value="ECO:0007669"/>
    <property type="project" value="UniProtKB-KW"/>
</dbReference>
<organism evidence="3 4">
    <name type="scientific">Frankliniella fusca</name>
    <dbReference type="NCBI Taxonomy" id="407009"/>
    <lineage>
        <taxon>Eukaryota</taxon>
        <taxon>Metazoa</taxon>
        <taxon>Ecdysozoa</taxon>
        <taxon>Arthropoda</taxon>
        <taxon>Hexapoda</taxon>
        <taxon>Insecta</taxon>
        <taxon>Pterygota</taxon>
        <taxon>Neoptera</taxon>
        <taxon>Paraneoptera</taxon>
        <taxon>Thysanoptera</taxon>
        <taxon>Terebrantia</taxon>
        <taxon>Thripoidea</taxon>
        <taxon>Thripidae</taxon>
        <taxon>Frankliniella</taxon>
    </lineage>
</organism>
<dbReference type="GO" id="GO:0016874">
    <property type="term" value="F:ligase activity"/>
    <property type="evidence" value="ECO:0007669"/>
    <property type="project" value="UniProtKB-KW"/>
</dbReference>
<keyword evidence="1" id="KW-0479">Metal-binding</keyword>
<comment type="caution">
    <text evidence="3">The sequence shown here is derived from an EMBL/GenBank/DDBJ whole genome shotgun (WGS) entry which is preliminary data.</text>
</comment>
<proteinExistence type="predicted"/>
<evidence type="ECO:0000313" key="3">
    <source>
        <dbReference type="EMBL" id="KAK3929385.1"/>
    </source>
</evidence>
<keyword evidence="4" id="KW-1185">Reference proteome</keyword>
<keyword evidence="1" id="KW-0863">Zinc-finger</keyword>
<reference evidence="3" key="1">
    <citation type="submission" date="2021-07" db="EMBL/GenBank/DDBJ databases">
        <authorList>
            <person name="Catto M.A."/>
            <person name="Jacobson A."/>
            <person name="Kennedy G."/>
            <person name="Labadie P."/>
            <person name="Hunt B.G."/>
            <person name="Srinivasan R."/>
        </authorList>
    </citation>
    <scope>NUCLEOTIDE SEQUENCE</scope>
    <source>
        <strain evidence="3">PL_HMW_Pooled</strain>
        <tissue evidence="3">Head</tissue>
    </source>
</reference>
<protein>
    <submittedName>
        <fullName evidence="3">Serine--tRNA ligase</fullName>
    </submittedName>
</protein>
<feature type="non-terminal residue" evidence="3">
    <location>
        <position position="1"/>
    </location>
</feature>
<evidence type="ECO:0000256" key="1">
    <source>
        <dbReference type="PROSITE-ProRule" id="PRU00325"/>
    </source>
</evidence>
<dbReference type="InterPro" id="IPR007527">
    <property type="entry name" value="Znf_SWIM"/>
</dbReference>
<name>A0AAE1HZ83_9NEOP</name>
<dbReference type="Proteomes" id="UP001219518">
    <property type="component" value="Unassembled WGS sequence"/>
</dbReference>
<accession>A0AAE1HZ83</accession>
<sequence length="329" mass="37149">MLLQAGCRLARRDVKVRTKALNQESTDVHDDDVCDDFHDDVFDDLHEDDNNIKSFAVPKTKAKKWVPVLPSDLSVQRAAAEHVSLDVFDPLLTEDDVPGAKLSWTDLDQVKKSEMIRWLKCRGACSTGRVEELKERIQNRINSGLSNVIDPSVDDFKWCHNNKEQLSLQRFNGKPPPFLPLQGWGPFPSVDIPKNYNWGHAYVYLVKSSPNWSSAFTSEPGDSDENAFSQEVTDSVGQTNIARKGMRFVNSDHLLQVVDTATQDFYFVKAKVQASMRCRVYFSTVTLSAISGSVREATCNCKQRSLSRCSHIAALLLYITKHTEEKGYE</sequence>
<gene>
    <name evidence="3" type="ORF">KUF71_018022</name>
</gene>
<reference evidence="3" key="2">
    <citation type="journal article" date="2023" name="BMC Genomics">
        <title>Pest status, molecular evolution, and epigenetic factors derived from the genome assembly of Frankliniella fusca, a thysanopteran phytovirus vector.</title>
        <authorList>
            <person name="Catto M.A."/>
            <person name="Labadie P.E."/>
            <person name="Jacobson A.L."/>
            <person name="Kennedy G.G."/>
            <person name="Srinivasan R."/>
            <person name="Hunt B.G."/>
        </authorList>
    </citation>
    <scope>NUCLEOTIDE SEQUENCE</scope>
    <source>
        <strain evidence="3">PL_HMW_Pooled</strain>
    </source>
</reference>